<keyword evidence="5" id="KW-1185">Reference proteome</keyword>
<comment type="similarity">
    <text evidence="1">Belongs to the CutA family.</text>
</comment>
<dbReference type="Pfam" id="PF03091">
    <property type="entry name" value="CutA1"/>
    <property type="match status" value="1"/>
</dbReference>
<dbReference type="AlphaFoldDB" id="A0A849ACP1"/>
<dbReference type="InterPro" id="IPR011322">
    <property type="entry name" value="N-reg_PII-like_a/b"/>
</dbReference>
<reference evidence="4 5" key="1">
    <citation type="submission" date="2020-05" db="EMBL/GenBank/DDBJ databases">
        <title>Flexivirga sp. ID2601S isolated from air conditioner.</title>
        <authorList>
            <person name="Kim D.H."/>
        </authorList>
    </citation>
    <scope>NUCLEOTIDE SEQUENCE [LARGE SCALE GENOMIC DNA]</scope>
    <source>
        <strain evidence="4 5">ID2601S</strain>
    </source>
</reference>
<dbReference type="EMBL" id="JABENB010000001">
    <property type="protein sequence ID" value="NNG38644.1"/>
    <property type="molecule type" value="Genomic_DNA"/>
</dbReference>
<dbReference type="SUPFAM" id="SSF55154">
    <property type="entry name" value="CYTH-like phosphatases"/>
    <property type="match status" value="1"/>
</dbReference>
<dbReference type="InterPro" id="IPR004323">
    <property type="entry name" value="Ion_tolerance_CutA"/>
</dbReference>
<dbReference type="PROSITE" id="PS51707">
    <property type="entry name" value="CYTH"/>
    <property type="match status" value="1"/>
</dbReference>
<dbReference type="RefSeq" id="WP_171152651.1">
    <property type="nucleotide sequence ID" value="NZ_JABENB010000001.1"/>
</dbReference>
<dbReference type="CDD" id="cd07374">
    <property type="entry name" value="CYTH-like_Pase"/>
    <property type="match status" value="1"/>
</dbReference>
<dbReference type="PANTHER" id="PTHR23419">
    <property type="entry name" value="DIVALENT CATION TOLERANCE CUTA-RELATED"/>
    <property type="match status" value="1"/>
</dbReference>
<feature type="region of interest" description="Disordered" evidence="2">
    <location>
        <begin position="109"/>
        <end position="135"/>
    </location>
</feature>
<dbReference type="InterPro" id="IPR023577">
    <property type="entry name" value="CYTH_domain"/>
</dbReference>
<protein>
    <submittedName>
        <fullName evidence="4">Divalent cation tolerance protein CutA</fullName>
    </submittedName>
</protein>
<dbReference type="Gene3D" id="3.30.70.120">
    <property type="match status" value="1"/>
</dbReference>
<accession>A0A849ACP1</accession>
<name>A0A849ACP1_9MICO</name>
<organism evidence="4 5">
    <name type="scientific">Flexivirga aerilata</name>
    <dbReference type="NCBI Taxonomy" id="1656889"/>
    <lineage>
        <taxon>Bacteria</taxon>
        <taxon>Bacillati</taxon>
        <taxon>Actinomycetota</taxon>
        <taxon>Actinomycetes</taxon>
        <taxon>Micrococcales</taxon>
        <taxon>Dermacoccaceae</taxon>
        <taxon>Flexivirga</taxon>
    </lineage>
</organism>
<evidence type="ECO:0000256" key="1">
    <source>
        <dbReference type="ARBA" id="ARBA00010169"/>
    </source>
</evidence>
<feature type="domain" description="CYTH" evidence="3">
    <location>
        <begin position="115"/>
        <end position="311"/>
    </location>
</feature>
<evidence type="ECO:0000313" key="5">
    <source>
        <dbReference type="Proteomes" id="UP000557772"/>
    </source>
</evidence>
<dbReference type="PANTHER" id="PTHR23419:SF8">
    <property type="entry name" value="FI09726P"/>
    <property type="match status" value="1"/>
</dbReference>
<sequence>MTEEMLEVRIAAGSADEAATIAQALVAERLAACVQVTPAIRSSYLWQGAVESADEVLLTAKTTAGRFDELAARVRELHSYDVPEIVGTPITHADEPYAAWLRAAVHPERGEPRAHVETERKFELPEGRPAPDPLEWPDVDRLGEPVGQHLRAVYYDTPDVRLAQRGISLRRRTGGGDDGWHLKIPRGGDSRLEQWLPLDAGDEPPDAFVGQVRDVLGDGALQPICEVETRRSEREVSGRGVVLAGVCEDYVWTRNLLDPSLDRAWRELEVELRHGGADFLDRVSEHLRAGGVRQAAIASKVRTALGHLLPQAAS</sequence>
<dbReference type="InterPro" id="IPR015867">
    <property type="entry name" value="N-reg_PII/ATP_PRibTrfase_C"/>
</dbReference>
<dbReference type="Proteomes" id="UP000557772">
    <property type="component" value="Unassembled WGS sequence"/>
</dbReference>
<feature type="compositionally biased region" description="Basic and acidic residues" evidence="2">
    <location>
        <begin position="109"/>
        <end position="126"/>
    </location>
</feature>
<proteinExistence type="inferred from homology"/>
<evidence type="ECO:0000259" key="3">
    <source>
        <dbReference type="PROSITE" id="PS51707"/>
    </source>
</evidence>
<dbReference type="Gene3D" id="2.40.320.10">
    <property type="entry name" value="Hypothetical Protein Pfu-838710-001"/>
    <property type="match status" value="1"/>
</dbReference>
<dbReference type="GO" id="GO:0010038">
    <property type="term" value="P:response to metal ion"/>
    <property type="evidence" value="ECO:0007669"/>
    <property type="project" value="InterPro"/>
</dbReference>
<dbReference type="SUPFAM" id="SSF54913">
    <property type="entry name" value="GlnB-like"/>
    <property type="match status" value="1"/>
</dbReference>
<dbReference type="SMART" id="SM01118">
    <property type="entry name" value="CYTH"/>
    <property type="match status" value="1"/>
</dbReference>
<comment type="caution">
    <text evidence="4">The sequence shown here is derived from an EMBL/GenBank/DDBJ whole genome shotgun (WGS) entry which is preliminary data.</text>
</comment>
<gene>
    <name evidence="4" type="primary">cutA</name>
    <name evidence="4" type="ORF">HJ588_05050</name>
</gene>
<dbReference type="InterPro" id="IPR033469">
    <property type="entry name" value="CYTH-like_dom_sf"/>
</dbReference>
<dbReference type="Pfam" id="PF01928">
    <property type="entry name" value="CYTH"/>
    <property type="match status" value="1"/>
</dbReference>
<evidence type="ECO:0000256" key="2">
    <source>
        <dbReference type="SAM" id="MobiDB-lite"/>
    </source>
</evidence>
<evidence type="ECO:0000313" key="4">
    <source>
        <dbReference type="EMBL" id="NNG38644.1"/>
    </source>
</evidence>
<dbReference type="GO" id="GO:0005507">
    <property type="term" value="F:copper ion binding"/>
    <property type="evidence" value="ECO:0007669"/>
    <property type="project" value="TreeGrafter"/>
</dbReference>